<protein>
    <submittedName>
        <fullName evidence="1">Uncharacterized conserved protein, DUF2336 family</fullName>
    </submittedName>
</protein>
<dbReference type="InterPro" id="IPR019285">
    <property type="entry name" value="DUF2336"/>
</dbReference>
<dbReference type="RefSeq" id="WP_079538146.1">
    <property type="nucleotide sequence ID" value="NZ_LT670844.1"/>
</dbReference>
<dbReference type="EMBL" id="LT670844">
    <property type="protein sequence ID" value="SHK01473.1"/>
    <property type="molecule type" value="Genomic_DNA"/>
</dbReference>
<sequence>MSDVKTFLRGLDEAIQRGTPESRMKALWHTTDLMITGRYSEEEIWTFGEVIGRLADEIEVATRAQLSKQLARFDQAPVNIIHKLAFDDEIEVAGPVLQESERLEPYALIANACLKSQTHLLAISKRKSLDETVTDELVTRGDQEVVKSVATNNGARFSDFGFLHMIKRAEGDSILAEQLGLRKDIPRHVFQQLIAKASEDVRKRLERERPGMVDQIQSSVTDVAGELQSKFGPVSRTYFVAKRVVATQHRLGNLNETSISLYARSHKIEEVTIGLSLLCALPGDVIERALLDKNREMLLILCKALDFSWATTMSLLFLGAKDHRITAQDLSDLEKEFGRLNLETSRSVLKFYQSRKNAAVADSNARRQSTAAGASR</sequence>
<dbReference type="Pfam" id="PF10098">
    <property type="entry name" value="DUF2336"/>
    <property type="match status" value="1"/>
</dbReference>
<evidence type="ECO:0000313" key="2">
    <source>
        <dbReference type="Proteomes" id="UP000189935"/>
    </source>
</evidence>
<dbReference type="AlphaFoldDB" id="A0A1M6P0Q5"/>
<dbReference type="Proteomes" id="UP000189935">
    <property type="component" value="Chromosome I"/>
</dbReference>
<evidence type="ECO:0000313" key="1">
    <source>
        <dbReference type="EMBL" id="SHK01473.1"/>
    </source>
</evidence>
<dbReference type="OrthoDB" id="8433768at2"/>
<proteinExistence type="predicted"/>
<accession>A0A1M6P0Q5</accession>
<reference evidence="1 2" key="1">
    <citation type="submission" date="2016-11" db="EMBL/GenBank/DDBJ databases">
        <authorList>
            <person name="Jaros S."/>
            <person name="Januszkiewicz K."/>
            <person name="Wedrychowicz H."/>
        </authorList>
    </citation>
    <scope>NUCLEOTIDE SEQUENCE [LARGE SCALE GENOMIC DNA]</scope>
    <source>
        <strain evidence="1 2">GAS499</strain>
    </source>
</reference>
<gene>
    <name evidence="1" type="ORF">SAMN05444159_2185</name>
</gene>
<organism evidence="1 2">
    <name type="scientific">Bradyrhizobium lablabi</name>
    <dbReference type="NCBI Taxonomy" id="722472"/>
    <lineage>
        <taxon>Bacteria</taxon>
        <taxon>Pseudomonadati</taxon>
        <taxon>Pseudomonadota</taxon>
        <taxon>Alphaproteobacteria</taxon>
        <taxon>Hyphomicrobiales</taxon>
        <taxon>Nitrobacteraceae</taxon>
        <taxon>Bradyrhizobium</taxon>
    </lineage>
</organism>
<name>A0A1M6P0Q5_9BRAD</name>